<dbReference type="Gene3D" id="1.10.340.30">
    <property type="entry name" value="Hypothetical protein, domain 2"/>
    <property type="match status" value="1"/>
</dbReference>
<keyword evidence="6" id="KW-0378">Hydrolase</keyword>
<evidence type="ECO:0000256" key="3">
    <source>
        <dbReference type="ARBA" id="ARBA00023004"/>
    </source>
</evidence>
<dbReference type="OrthoDB" id="9802365at2"/>
<evidence type="ECO:0000256" key="4">
    <source>
        <dbReference type="ARBA" id="ARBA00023014"/>
    </source>
</evidence>
<reference evidence="6 7" key="1">
    <citation type="journal article" date="2016" name="Int. J. Syst. Evol. Microbiol.">
        <title>Caldimicrobium thiodismutans sp. nov., a sulfur-disproportionating bacterium isolated from a hot spring, and emended description of the genus Caldimicrobium.</title>
        <authorList>
            <person name="Kojima H."/>
            <person name="Umezawa K."/>
            <person name="Fukui M."/>
        </authorList>
    </citation>
    <scope>NUCLEOTIDE SEQUENCE [LARGE SCALE GENOMIC DNA]</scope>
    <source>
        <strain evidence="6 7">TF1</strain>
    </source>
</reference>
<dbReference type="RefSeq" id="WP_068514452.1">
    <property type="nucleotide sequence ID" value="NZ_AP014945.1"/>
</dbReference>
<dbReference type="EMBL" id="AP014945">
    <property type="protein sequence ID" value="BAU23468.1"/>
    <property type="molecule type" value="Genomic_DNA"/>
</dbReference>
<feature type="domain" description="HhH-GPD" evidence="5">
    <location>
        <begin position="37"/>
        <end position="196"/>
    </location>
</feature>
<dbReference type="PANTHER" id="PTHR10359:SF19">
    <property type="entry name" value="DNA REPAIR GLYCOSYLASE MJ1434-RELATED"/>
    <property type="match status" value="1"/>
</dbReference>
<dbReference type="Pfam" id="PF00730">
    <property type="entry name" value="HhH-GPD"/>
    <property type="match status" value="1"/>
</dbReference>
<protein>
    <submittedName>
        <fullName evidence="6">Endonuclease</fullName>
    </submittedName>
</protein>
<dbReference type="AlphaFoldDB" id="A0A0U5AHU0"/>
<keyword evidence="4" id="KW-0411">Iron-sulfur</keyword>
<keyword evidence="3" id="KW-0408">Iron</keyword>
<proteinExistence type="predicted"/>
<keyword evidence="2" id="KW-0479">Metal-binding</keyword>
<dbReference type="CDD" id="cd00056">
    <property type="entry name" value="ENDO3c"/>
    <property type="match status" value="1"/>
</dbReference>
<dbReference type="SMART" id="SM00478">
    <property type="entry name" value="ENDO3c"/>
    <property type="match status" value="1"/>
</dbReference>
<dbReference type="STRING" id="1653476.THC_1089"/>
<dbReference type="GO" id="GO:0046872">
    <property type="term" value="F:metal ion binding"/>
    <property type="evidence" value="ECO:0007669"/>
    <property type="project" value="UniProtKB-KW"/>
</dbReference>
<dbReference type="InterPro" id="IPR003265">
    <property type="entry name" value="HhH-GPD_domain"/>
</dbReference>
<dbReference type="GO" id="GO:0051539">
    <property type="term" value="F:4 iron, 4 sulfur cluster binding"/>
    <property type="evidence" value="ECO:0007669"/>
    <property type="project" value="UniProtKB-KW"/>
</dbReference>
<dbReference type="PANTHER" id="PTHR10359">
    <property type="entry name" value="A/G-SPECIFIC ADENINE GLYCOSYLASE/ENDONUCLEASE III"/>
    <property type="match status" value="1"/>
</dbReference>
<dbReference type="Proteomes" id="UP000068196">
    <property type="component" value="Chromosome"/>
</dbReference>
<dbReference type="PIRSF" id="PIRSF001435">
    <property type="entry name" value="Nth"/>
    <property type="match status" value="1"/>
</dbReference>
<dbReference type="GO" id="GO:0006284">
    <property type="term" value="P:base-excision repair"/>
    <property type="evidence" value="ECO:0007669"/>
    <property type="project" value="InterPro"/>
</dbReference>
<evidence type="ECO:0000256" key="2">
    <source>
        <dbReference type="ARBA" id="ARBA00022723"/>
    </source>
</evidence>
<dbReference type="InterPro" id="IPR023170">
    <property type="entry name" value="HhH_base_excis_C"/>
</dbReference>
<evidence type="ECO:0000313" key="6">
    <source>
        <dbReference type="EMBL" id="BAU23468.1"/>
    </source>
</evidence>
<accession>A0A0U5AHU0</accession>
<gene>
    <name evidence="6" type="ORF">THC_1089</name>
</gene>
<name>A0A0U5AHU0_9BACT</name>
<keyword evidence="7" id="KW-1185">Reference proteome</keyword>
<evidence type="ECO:0000256" key="1">
    <source>
        <dbReference type="ARBA" id="ARBA00022485"/>
    </source>
</evidence>
<evidence type="ECO:0000313" key="7">
    <source>
        <dbReference type="Proteomes" id="UP000068196"/>
    </source>
</evidence>
<dbReference type="KEGG" id="cthi:THC_1089"/>
<evidence type="ECO:0000259" key="5">
    <source>
        <dbReference type="SMART" id="SM00478"/>
    </source>
</evidence>
<keyword evidence="6" id="KW-0255">Endonuclease</keyword>
<dbReference type="Gene3D" id="1.10.1670.10">
    <property type="entry name" value="Helix-hairpin-Helix base-excision DNA repair enzymes (C-terminal)"/>
    <property type="match status" value="1"/>
</dbReference>
<dbReference type="PATRIC" id="fig|1653476.3.peg.1138"/>
<reference evidence="7" key="2">
    <citation type="journal article" date="2016" name="Int. J. Syst. Evol. Microbiol.">
        <title>Caldimicrobium thiodismutans sp. nov., a sulfur-disproportionating bacterium isolated from a hot spring.</title>
        <authorList>
            <person name="Kojima H."/>
            <person name="Umezawa K."/>
            <person name="Fukui M."/>
        </authorList>
    </citation>
    <scope>NUCLEOTIDE SEQUENCE [LARGE SCALE GENOMIC DNA]</scope>
    <source>
        <strain evidence="7">TF1</strain>
    </source>
</reference>
<sequence>MKNKIFFEIFEKLYRFFGPQGWWPAESPFEVCVGAILTQNANWKNVEKAIENLKKKNLLTPEALYQLSERELAELIKPSGFYNLKAKRLKNFLKFLFENYQGDLKRMREENPEILRRKLLEVKGLGLETVDSILLYALDMPFFVVDAYTYRILFRHGLCPEETTYEELQNIFHENLERDIELYKEFHALLVACGKIFCKMKEPLCEPCPLSELR</sequence>
<organism evidence="6 7">
    <name type="scientific">Caldimicrobium thiodismutans</name>
    <dbReference type="NCBI Taxonomy" id="1653476"/>
    <lineage>
        <taxon>Bacteria</taxon>
        <taxon>Pseudomonadati</taxon>
        <taxon>Thermodesulfobacteriota</taxon>
        <taxon>Thermodesulfobacteria</taxon>
        <taxon>Thermodesulfobacteriales</taxon>
        <taxon>Thermodesulfobacteriaceae</taxon>
        <taxon>Caldimicrobium</taxon>
    </lineage>
</organism>
<keyword evidence="6" id="KW-0540">Nuclease</keyword>
<keyword evidence="1" id="KW-0004">4Fe-4S</keyword>
<dbReference type="InterPro" id="IPR011257">
    <property type="entry name" value="DNA_glycosylase"/>
</dbReference>
<dbReference type="SUPFAM" id="SSF48150">
    <property type="entry name" value="DNA-glycosylase"/>
    <property type="match status" value="1"/>
</dbReference>
<dbReference type="GO" id="GO:0004519">
    <property type="term" value="F:endonuclease activity"/>
    <property type="evidence" value="ECO:0007669"/>
    <property type="project" value="UniProtKB-KW"/>
</dbReference>